<dbReference type="Proteomes" id="UP000198601">
    <property type="component" value="Unassembled WGS sequence"/>
</dbReference>
<dbReference type="AlphaFoldDB" id="A0A1G4R9N9"/>
<sequence length="95" mass="10763">MHTSKTKPNPYPFLAIYASDLKKDVVIDFISGIGIYTIVRKVTASELLAIAASMVVSTALQKWSERHRKKKLLNMRPAKVIPWPSPENARRTRLT</sequence>
<organism evidence="1 2">
    <name type="scientific">Paenibacillus tianmuensis</name>
    <dbReference type="NCBI Taxonomy" id="624147"/>
    <lineage>
        <taxon>Bacteria</taxon>
        <taxon>Bacillati</taxon>
        <taxon>Bacillota</taxon>
        <taxon>Bacilli</taxon>
        <taxon>Bacillales</taxon>
        <taxon>Paenibacillaceae</taxon>
        <taxon>Paenibacillus</taxon>
    </lineage>
</organism>
<evidence type="ECO:0000313" key="1">
    <source>
        <dbReference type="EMBL" id="SCW53520.1"/>
    </source>
</evidence>
<gene>
    <name evidence="1" type="ORF">SAMN04487970_101388</name>
</gene>
<name>A0A1G4R9N9_9BACL</name>
<proteinExistence type="predicted"/>
<evidence type="ECO:0000313" key="2">
    <source>
        <dbReference type="Proteomes" id="UP000198601"/>
    </source>
</evidence>
<dbReference type="OrthoDB" id="2626335at2"/>
<dbReference type="EMBL" id="FMTT01000013">
    <property type="protein sequence ID" value="SCW53520.1"/>
    <property type="molecule type" value="Genomic_DNA"/>
</dbReference>
<keyword evidence="2" id="KW-1185">Reference proteome</keyword>
<protein>
    <submittedName>
        <fullName evidence="1">Uncharacterized protein</fullName>
    </submittedName>
</protein>
<accession>A0A1G4R9N9</accession>
<reference evidence="2" key="1">
    <citation type="submission" date="2016-10" db="EMBL/GenBank/DDBJ databases">
        <authorList>
            <person name="Varghese N."/>
            <person name="Submissions S."/>
        </authorList>
    </citation>
    <scope>NUCLEOTIDE SEQUENCE [LARGE SCALE GENOMIC DNA]</scope>
    <source>
        <strain evidence="2">CGMCC 1.8946</strain>
    </source>
</reference>